<dbReference type="SUPFAM" id="SSF55718">
    <property type="entry name" value="SCP-like"/>
    <property type="match status" value="1"/>
</dbReference>
<dbReference type="PROSITE" id="PS51186">
    <property type="entry name" value="GNAT"/>
    <property type="match status" value="1"/>
</dbReference>
<dbReference type="Pfam" id="PF13527">
    <property type="entry name" value="Acetyltransf_9"/>
    <property type="match status" value="1"/>
</dbReference>
<evidence type="ECO:0000313" key="2">
    <source>
        <dbReference type="EMBL" id="WCG22264.1"/>
    </source>
</evidence>
<reference evidence="2" key="1">
    <citation type="submission" date="2023-01" db="EMBL/GenBank/DDBJ databases">
        <title>Oxazolidinone resistance genes in florfenicol resistant enterococci from beef cattle and veal calves at slaughter.</title>
        <authorList>
            <person name="Biggel M."/>
        </authorList>
    </citation>
    <scope>NUCLEOTIDE SEQUENCE</scope>
    <source>
        <strain evidence="2">K204-1</strain>
    </source>
</reference>
<evidence type="ECO:0000259" key="1">
    <source>
        <dbReference type="PROSITE" id="PS51186"/>
    </source>
</evidence>
<dbReference type="Proteomes" id="UP001179600">
    <property type="component" value="Chromosome"/>
</dbReference>
<gene>
    <name evidence="2" type="ORF">PML95_07630</name>
</gene>
<dbReference type="PANTHER" id="PTHR37817">
    <property type="entry name" value="N-ACETYLTRANSFERASE EIS"/>
    <property type="match status" value="1"/>
</dbReference>
<dbReference type="InterPro" id="IPR025559">
    <property type="entry name" value="Eis_dom"/>
</dbReference>
<dbReference type="Pfam" id="PF13530">
    <property type="entry name" value="SCP2_2"/>
    <property type="match status" value="1"/>
</dbReference>
<dbReference type="EC" id="2.3.1.-" evidence="2"/>
<sequence>MNREQIEQKLQLKTVDISHLSQFNELLRYVFQVTDADIEEGGYEDEQEIARAKRPVLATSDVIGWFDGDDLISQIAVYPCEVNIHGTPFNMGGVTGVGTYPEYSNLGLMKELIEVALTNMRERNQWISYLYPYNIPYYRRKGWEIISDKMTFSIKDSQLPAVVPVPGYIERLDHDHPDVKKAYDAFAKQTHGAMIRSELNWDEYWRWENEEERIAAVYYDSEDNPTGFCFYWLAEDTFHIKEMIYLNQEARTGLWNFITAHFSMIDQVVGNTYKNEPIAFTLDDSDITETIQPFFMARIVDVEQFLAHYPFENEAEPFHFEIFDPIAKWNNGIFSVSWTEEGNIQVTNEPIGTKVSLDIQTLTTMLMSYKRPRYLYHLGRIQTEAIVIKQLEKIIPNQTAYFSDYF</sequence>
<dbReference type="GO" id="GO:0034069">
    <property type="term" value="F:aminoglycoside N-acetyltransferase activity"/>
    <property type="evidence" value="ECO:0007669"/>
    <property type="project" value="TreeGrafter"/>
</dbReference>
<dbReference type="GO" id="GO:0030649">
    <property type="term" value="P:aminoglycoside antibiotic catabolic process"/>
    <property type="evidence" value="ECO:0007669"/>
    <property type="project" value="TreeGrafter"/>
</dbReference>
<dbReference type="Pfam" id="PF17668">
    <property type="entry name" value="Acetyltransf_17"/>
    <property type="match status" value="1"/>
</dbReference>
<accession>A0AAF0BFS0</accession>
<dbReference type="EMBL" id="CP116507">
    <property type="protein sequence ID" value="WCG22264.1"/>
    <property type="molecule type" value="Genomic_DNA"/>
</dbReference>
<dbReference type="InterPro" id="IPR051554">
    <property type="entry name" value="Acetyltransferase_Eis"/>
</dbReference>
<dbReference type="Gene3D" id="3.40.630.30">
    <property type="match status" value="2"/>
</dbReference>
<evidence type="ECO:0000313" key="3">
    <source>
        <dbReference type="Proteomes" id="UP001179600"/>
    </source>
</evidence>
<proteinExistence type="predicted"/>
<dbReference type="PANTHER" id="PTHR37817:SF1">
    <property type="entry name" value="N-ACETYLTRANSFERASE EIS"/>
    <property type="match status" value="1"/>
</dbReference>
<dbReference type="InterPro" id="IPR000182">
    <property type="entry name" value="GNAT_dom"/>
</dbReference>
<keyword evidence="2" id="KW-0012">Acyltransferase</keyword>
<dbReference type="Gene3D" id="3.30.1050.10">
    <property type="entry name" value="SCP2 sterol-binding domain"/>
    <property type="match status" value="1"/>
</dbReference>
<dbReference type="InterPro" id="IPR016181">
    <property type="entry name" value="Acyl_CoA_acyltransferase"/>
</dbReference>
<dbReference type="InterPro" id="IPR041380">
    <property type="entry name" value="Acetyltransf_17"/>
</dbReference>
<dbReference type="InterPro" id="IPR036527">
    <property type="entry name" value="SCP2_sterol-bd_dom_sf"/>
</dbReference>
<dbReference type="RefSeq" id="WP_272163175.1">
    <property type="nucleotide sequence ID" value="NZ_CP116507.1"/>
</dbReference>
<name>A0AAF0BFS0_9ENTE</name>
<dbReference type="AlphaFoldDB" id="A0AAF0BFS0"/>
<organism evidence="2 3">
    <name type="scientific">Vagococcus lutrae</name>
    <dbReference type="NCBI Taxonomy" id="81947"/>
    <lineage>
        <taxon>Bacteria</taxon>
        <taxon>Bacillati</taxon>
        <taxon>Bacillota</taxon>
        <taxon>Bacilli</taxon>
        <taxon>Lactobacillales</taxon>
        <taxon>Enterococcaceae</taxon>
        <taxon>Vagococcus</taxon>
    </lineage>
</organism>
<keyword evidence="2" id="KW-0808">Transferase</keyword>
<feature type="domain" description="N-acetyltransferase" evidence="1">
    <location>
        <begin position="10"/>
        <end position="166"/>
    </location>
</feature>
<protein>
    <submittedName>
        <fullName evidence="2">GNAT family N-acetyltransferase</fullName>
        <ecNumber evidence="2">2.3.1.-</ecNumber>
    </submittedName>
</protein>
<dbReference type="SUPFAM" id="SSF55729">
    <property type="entry name" value="Acyl-CoA N-acyltransferases (Nat)"/>
    <property type="match status" value="1"/>
</dbReference>